<comment type="similarity">
    <text evidence="1 5">Belongs to the Frigida family.</text>
</comment>
<proteinExistence type="inferred from homology"/>
<dbReference type="Pfam" id="PF07899">
    <property type="entry name" value="Frigida"/>
    <property type="match status" value="1"/>
</dbReference>
<keyword evidence="8" id="KW-1185">Reference proteome</keyword>
<feature type="region of interest" description="Disordered" evidence="6">
    <location>
        <begin position="386"/>
        <end position="462"/>
    </location>
</feature>
<dbReference type="STRING" id="74649.A0A2P6RJK1"/>
<dbReference type="OMA" id="VEMWKEH"/>
<keyword evidence="3 5" id="KW-0221">Differentiation</keyword>
<reference evidence="7 8" key="1">
    <citation type="journal article" date="2018" name="Nat. Genet.">
        <title>The Rosa genome provides new insights in the design of modern roses.</title>
        <authorList>
            <person name="Bendahmane M."/>
        </authorList>
    </citation>
    <scope>NUCLEOTIDE SEQUENCE [LARGE SCALE GENOMIC DNA]</scope>
    <source>
        <strain evidence="8">cv. Old Blush</strain>
    </source>
</reference>
<dbReference type="PANTHER" id="PTHR31791">
    <property type="entry name" value="FRIGIDA-LIKE PROTEIN 3-RELATED"/>
    <property type="match status" value="1"/>
</dbReference>
<organism evidence="7 8">
    <name type="scientific">Rosa chinensis</name>
    <name type="common">China rose</name>
    <dbReference type="NCBI Taxonomy" id="74649"/>
    <lineage>
        <taxon>Eukaryota</taxon>
        <taxon>Viridiplantae</taxon>
        <taxon>Streptophyta</taxon>
        <taxon>Embryophyta</taxon>
        <taxon>Tracheophyta</taxon>
        <taxon>Spermatophyta</taxon>
        <taxon>Magnoliopsida</taxon>
        <taxon>eudicotyledons</taxon>
        <taxon>Gunneridae</taxon>
        <taxon>Pentapetalae</taxon>
        <taxon>rosids</taxon>
        <taxon>fabids</taxon>
        <taxon>Rosales</taxon>
        <taxon>Rosaceae</taxon>
        <taxon>Rosoideae</taxon>
        <taxon>Rosoideae incertae sedis</taxon>
        <taxon>Rosa</taxon>
    </lineage>
</organism>
<evidence type="ECO:0000313" key="7">
    <source>
        <dbReference type="EMBL" id="PRQ46595.1"/>
    </source>
</evidence>
<evidence type="ECO:0000256" key="5">
    <source>
        <dbReference type="RuleBase" id="RU364012"/>
    </source>
</evidence>
<dbReference type="Proteomes" id="UP000238479">
    <property type="component" value="Chromosome 2"/>
</dbReference>
<evidence type="ECO:0000313" key="8">
    <source>
        <dbReference type="Proteomes" id="UP000238479"/>
    </source>
</evidence>
<evidence type="ECO:0000256" key="1">
    <source>
        <dbReference type="ARBA" id="ARBA00008956"/>
    </source>
</evidence>
<feature type="compositionally biased region" description="Gly residues" evidence="6">
    <location>
        <begin position="409"/>
        <end position="425"/>
    </location>
</feature>
<evidence type="ECO:0000256" key="3">
    <source>
        <dbReference type="ARBA" id="ARBA00022782"/>
    </source>
</evidence>
<name>A0A2P6RJK1_ROSCH</name>
<dbReference type="Gramene" id="PRQ46595">
    <property type="protein sequence ID" value="PRQ46595"/>
    <property type="gene ID" value="RchiOBHm_Chr2g0090711"/>
</dbReference>
<feature type="region of interest" description="Disordered" evidence="6">
    <location>
        <begin position="518"/>
        <end position="552"/>
    </location>
</feature>
<evidence type="ECO:0000256" key="2">
    <source>
        <dbReference type="ARBA" id="ARBA00022473"/>
    </source>
</evidence>
<dbReference type="AlphaFoldDB" id="A0A2P6RJK1"/>
<protein>
    <recommendedName>
        <fullName evidence="5">FRIGIDA-like protein</fullName>
    </recommendedName>
</protein>
<accession>A0A2P6RJK1</accession>
<dbReference type="GO" id="GO:0030154">
    <property type="term" value="P:cell differentiation"/>
    <property type="evidence" value="ECO:0007669"/>
    <property type="project" value="UniProtKB-KW"/>
</dbReference>
<dbReference type="OrthoDB" id="1917867at2759"/>
<comment type="caution">
    <text evidence="7">The sequence shown here is derived from an EMBL/GenBank/DDBJ whole genome shotgun (WGS) entry which is preliminary data.</text>
</comment>
<evidence type="ECO:0000256" key="6">
    <source>
        <dbReference type="SAM" id="MobiDB-lite"/>
    </source>
</evidence>
<dbReference type="EMBL" id="PDCK01000040">
    <property type="protein sequence ID" value="PRQ46595.1"/>
    <property type="molecule type" value="Genomic_DNA"/>
</dbReference>
<dbReference type="PANTHER" id="PTHR31791:SF10">
    <property type="entry name" value="FRIGIDA-LIKE PROTEIN"/>
    <property type="match status" value="1"/>
</dbReference>
<sequence length="552" mass="59624">MGTELVVATDRVQKFFDDLEAQKAILSTSTKLYATLSDHFNALHKSLAEKSQSLDAKIESLESRSRQTLESLDLREISLPERKASAAARVSEQKGAALAEFERNVSGSLDIAETLKSLCRKMDSEGLLKFIVSKRKESVSLRAEIVQAMAEAVDAPRLVLDALEGFLETKAKKVGVTDKRWACGLLVQALFPDVRSNSGPKGPAFARSVVERAAGVADTWKGQMDELNRSGGGTLGAAEAVMFVQMVIGFQLREKYNEEFYKKLVMEHAARRDMARLAGALQFGDIGDVIDELVKNGKEIEAIYFAFESGLTERFPPISLLKSYLKNSKKNASTIMKNGNNSVAASEESSTLELNSIKAMIKCVEDHKLESEFSLEPLRKRATALEKAKADRKKNSAAASGKSNNKRSYGGGGGGGRGGGRGGVGSSSFRPAKAAKYSNAYPSSFNRRIPNPPPQHSPVTRYPGPYNYPSPTPTVYDGPTSVSYGTSYGVARPQSPVALPQQHIYSLSGDNSMAASSVFRSGGSYGGQTSYGGPYDYANGTPPSYQPLPYAK</sequence>
<evidence type="ECO:0000256" key="4">
    <source>
        <dbReference type="ARBA" id="ARBA00023089"/>
    </source>
</evidence>
<keyword evidence="2 5" id="KW-0217">Developmental protein</keyword>
<dbReference type="GO" id="GO:0009908">
    <property type="term" value="P:flower development"/>
    <property type="evidence" value="ECO:0007669"/>
    <property type="project" value="UniProtKB-KW"/>
</dbReference>
<dbReference type="InterPro" id="IPR012474">
    <property type="entry name" value="Frigida"/>
</dbReference>
<gene>
    <name evidence="7" type="ORF">RchiOBHm_Chr2g0090711</name>
</gene>
<keyword evidence="4 5" id="KW-0287">Flowering</keyword>